<keyword evidence="11" id="KW-0812">Transmembrane</keyword>
<dbReference type="Gene3D" id="3.30.450.20">
    <property type="entry name" value="PAS domain"/>
    <property type="match status" value="1"/>
</dbReference>
<dbReference type="CDD" id="cd17546">
    <property type="entry name" value="REC_hyHK_CKI1_RcsC-like"/>
    <property type="match status" value="1"/>
</dbReference>
<dbReference type="SMART" id="SM00448">
    <property type="entry name" value="REC"/>
    <property type="match status" value="1"/>
</dbReference>
<evidence type="ECO:0000256" key="8">
    <source>
        <dbReference type="ARBA" id="ARBA00058004"/>
    </source>
</evidence>
<dbReference type="SUPFAM" id="SSF55785">
    <property type="entry name" value="PYP-like sensor domain (PAS domain)"/>
    <property type="match status" value="1"/>
</dbReference>
<dbReference type="InterPro" id="IPR013656">
    <property type="entry name" value="PAS_4"/>
</dbReference>
<dbReference type="InterPro" id="IPR004358">
    <property type="entry name" value="Sig_transdc_His_kin-like_C"/>
</dbReference>
<dbReference type="Gene3D" id="1.10.287.130">
    <property type="match status" value="1"/>
</dbReference>
<dbReference type="GO" id="GO:0016020">
    <property type="term" value="C:membrane"/>
    <property type="evidence" value="ECO:0007669"/>
    <property type="project" value="UniProtKB-SubCell"/>
</dbReference>
<evidence type="ECO:0000259" key="12">
    <source>
        <dbReference type="PROSITE" id="PS50109"/>
    </source>
</evidence>
<dbReference type="Pfam" id="PF00072">
    <property type="entry name" value="Response_reg"/>
    <property type="match status" value="1"/>
</dbReference>
<dbReference type="Gene3D" id="6.10.340.10">
    <property type="match status" value="1"/>
</dbReference>
<dbReference type="InterPro" id="IPR003661">
    <property type="entry name" value="HisK_dim/P_dom"/>
</dbReference>
<dbReference type="InterPro" id="IPR005467">
    <property type="entry name" value="His_kinase_dom"/>
</dbReference>
<keyword evidence="7" id="KW-0902">Two-component regulatory system</keyword>
<feature type="domain" description="Histidine kinase" evidence="12">
    <location>
        <begin position="415"/>
        <end position="635"/>
    </location>
</feature>
<dbReference type="PROSITE" id="PS50110">
    <property type="entry name" value="RESPONSE_REGULATORY"/>
    <property type="match status" value="1"/>
</dbReference>
<feature type="modified residue" description="4-aspartylphosphate" evidence="10">
    <location>
        <position position="712"/>
    </location>
</feature>
<dbReference type="InterPro" id="IPR036890">
    <property type="entry name" value="HATPase_C_sf"/>
</dbReference>
<dbReference type="SMART" id="SM00387">
    <property type="entry name" value="HATPase_c"/>
    <property type="match status" value="1"/>
</dbReference>
<evidence type="ECO:0000256" key="1">
    <source>
        <dbReference type="ARBA" id="ARBA00000085"/>
    </source>
</evidence>
<evidence type="ECO:0000256" key="5">
    <source>
        <dbReference type="ARBA" id="ARBA00022679"/>
    </source>
</evidence>
<feature type="domain" description="Response regulatory" evidence="13">
    <location>
        <begin position="663"/>
        <end position="779"/>
    </location>
</feature>
<dbReference type="HOGENOM" id="CLU_000445_114_15_4"/>
<dbReference type="InterPro" id="IPR011006">
    <property type="entry name" value="CheY-like_superfamily"/>
</dbReference>
<dbReference type="PANTHER" id="PTHR45339">
    <property type="entry name" value="HYBRID SIGNAL TRANSDUCTION HISTIDINE KINASE J"/>
    <property type="match status" value="1"/>
</dbReference>
<dbReference type="EC" id="2.7.13.3" evidence="3"/>
<dbReference type="Gene3D" id="3.30.565.10">
    <property type="entry name" value="Histidine kinase-like ATPase, C-terminal domain"/>
    <property type="match status" value="1"/>
</dbReference>
<reference evidence="16" key="1">
    <citation type="submission" date="2005-08" db="EMBL/GenBank/DDBJ databases">
        <title>Complete sequence of Dechloromonas aromatica RCB.</title>
        <authorList>
            <person name="Salinero K.K."/>
            <person name="Copeland A."/>
            <person name="Lucas S."/>
            <person name="Lapidus A."/>
            <person name="Barry K."/>
            <person name="Detter J.C."/>
            <person name="Glavina T."/>
            <person name="Hammon N."/>
            <person name="Israni S."/>
            <person name="Pitluck S."/>
            <person name="Di Bartolo G."/>
            <person name="Trong S."/>
            <person name="Schmutz J."/>
            <person name="Larimer F."/>
            <person name="Land M."/>
            <person name="Ivanova N."/>
            <person name="Richardson P."/>
        </authorList>
    </citation>
    <scope>NUCLEOTIDE SEQUENCE</scope>
    <source>
        <strain evidence="16">RCB</strain>
    </source>
</reference>
<dbReference type="CDD" id="cd00130">
    <property type="entry name" value="PAS"/>
    <property type="match status" value="1"/>
</dbReference>
<dbReference type="CDD" id="cd16922">
    <property type="entry name" value="HATPase_EvgS-ArcB-TorS-like"/>
    <property type="match status" value="1"/>
</dbReference>
<dbReference type="InterPro" id="IPR000014">
    <property type="entry name" value="PAS"/>
</dbReference>
<keyword evidence="11" id="KW-1133">Transmembrane helix</keyword>
<dbReference type="NCBIfam" id="TIGR00229">
    <property type="entry name" value="sensory_box"/>
    <property type="match status" value="1"/>
</dbReference>
<dbReference type="InterPro" id="IPR035965">
    <property type="entry name" value="PAS-like_dom_sf"/>
</dbReference>
<dbReference type="STRING" id="159087.Daro_1441"/>
<feature type="transmembrane region" description="Helical" evidence="11">
    <location>
        <begin position="6"/>
        <end position="30"/>
    </location>
</feature>
<evidence type="ECO:0000259" key="15">
    <source>
        <dbReference type="PROSITE" id="PS50885"/>
    </source>
</evidence>
<dbReference type="PRINTS" id="PR00344">
    <property type="entry name" value="BCTRLSENSOR"/>
</dbReference>
<dbReference type="KEGG" id="dar:Daro_1441"/>
<evidence type="ECO:0000256" key="4">
    <source>
        <dbReference type="ARBA" id="ARBA00022553"/>
    </source>
</evidence>
<dbReference type="InterPro" id="IPR001789">
    <property type="entry name" value="Sig_transdc_resp-reg_receiver"/>
</dbReference>
<keyword evidence="11" id="KW-0472">Membrane</keyword>
<evidence type="ECO:0000256" key="10">
    <source>
        <dbReference type="PROSITE-ProRule" id="PRU00169"/>
    </source>
</evidence>
<dbReference type="InterPro" id="IPR003660">
    <property type="entry name" value="HAMP_dom"/>
</dbReference>
<dbReference type="eggNOG" id="COG2972">
    <property type="taxonomic scope" value="Bacteria"/>
</dbReference>
<dbReference type="CDD" id="cd00082">
    <property type="entry name" value="HisKA"/>
    <property type="match status" value="1"/>
</dbReference>
<dbReference type="eggNOG" id="COG2202">
    <property type="taxonomic scope" value="Bacteria"/>
</dbReference>
<dbReference type="AlphaFoldDB" id="Q47G41"/>
<keyword evidence="4 10" id="KW-0597">Phosphoprotein</keyword>
<dbReference type="Pfam" id="PF02518">
    <property type="entry name" value="HATPase_c"/>
    <property type="match status" value="1"/>
</dbReference>
<feature type="transmembrane region" description="Helical" evidence="11">
    <location>
        <begin position="169"/>
        <end position="190"/>
    </location>
</feature>
<dbReference type="SMART" id="SM00304">
    <property type="entry name" value="HAMP"/>
    <property type="match status" value="1"/>
</dbReference>
<keyword evidence="5" id="KW-0808">Transferase</keyword>
<comment type="catalytic activity">
    <reaction evidence="1">
        <text>ATP + protein L-histidine = ADP + protein N-phospho-L-histidine.</text>
        <dbReference type="EC" id="2.7.13.3"/>
    </reaction>
</comment>
<evidence type="ECO:0000256" key="7">
    <source>
        <dbReference type="ARBA" id="ARBA00023012"/>
    </source>
</evidence>
<dbReference type="SUPFAM" id="SSF52172">
    <property type="entry name" value="CheY-like"/>
    <property type="match status" value="1"/>
</dbReference>
<dbReference type="SUPFAM" id="SSF158472">
    <property type="entry name" value="HAMP domain-like"/>
    <property type="match status" value="1"/>
</dbReference>
<dbReference type="SUPFAM" id="SSF47384">
    <property type="entry name" value="Homodimeric domain of signal transducing histidine kinase"/>
    <property type="match status" value="1"/>
</dbReference>
<dbReference type="CDD" id="cd06225">
    <property type="entry name" value="HAMP"/>
    <property type="match status" value="1"/>
</dbReference>
<dbReference type="Pfam" id="PF08448">
    <property type="entry name" value="PAS_4"/>
    <property type="match status" value="1"/>
</dbReference>
<sequence length="794" mass="86824">MFRLGLISRIAFLVIGVEVAAFGVLGAFYIDRFNTALDTNIHSRLSLVGQMIAGDELAVSAISRVSFMSELLGAPYLKGIVVGGNGRVIVSTDASQLGQEARNVSDIDPRWLDASAADEQFVIGPDSLCSIRHIHGAANGAPPLYITIITISTAALNAQKRSVALWGQIGSLLFILLSSAAIVLIAQHLITRRVKLSLDVLKKVEDGAIDARIPVSLEDELGQLQRGINSMTAKLGELLRQHRGNADELKKQKELLQSVIEHTPLRVFWKDKDCRYLGCNSLFALDAGLTSPDELIGKSDFELSWREQAELYRADDQAVMVSGVPKIDFEEPQTTPDGHTIWLSTSKVPLHTGDDEVIGVLGIYTDITERKNTAQELAKHRLHLEQLVEERTEELLLAKDAAENANMAKSAFLANMSHEIRTPLNAIAGMAHFIRRGGLSPKQSEQLEKLEGASTHLLNIINAILELSKIEAGKFEIEESPIKVESILGNVLSLLHDRAEAKHIKLLCEIELLPKDLLGDATRLQQALLNYTTNAVKFTETGSVTLRVHPVDENAISTVLRFEVRDTGIGIAPEVLPKLFSAFEQADNSTTRKYGGTGLGLAITKKLAEMMGGDSGAESTLGRGSTFWFTVRLRKGPAQVAETQFSPVTDAEMQLKTNFAGRRILLAEDEPINREITLSLLEDVGLTVDIAEDGIEALKLAGANNYALVLMDMQMPGMDGLEATRSIRRLPVSGDVLILAMTANAFVEDKQRCLDAGMNDFISKPVDPKLLFNKLLKWLSQGSPRREDTQLSVN</sequence>
<dbReference type="SMART" id="SM00388">
    <property type="entry name" value="HisKA"/>
    <property type="match status" value="1"/>
</dbReference>
<dbReference type="Pfam" id="PF00512">
    <property type="entry name" value="HisKA"/>
    <property type="match status" value="1"/>
</dbReference>
<dbReference type="eggNOG" id="COG2205">
    <property type="taxonomic scope" value="Bacteria"/>
</dbReference>
<comment type="subcellular location">
    <subcellularLocation>
        <location evidence="2">Membrane</location>
    </subcellularLocation>
</comment>
<evidence type="ECO:0000259" key="14">
    <source>
        <dbReference type="PROSITE" id="PS50113"/>
    </source>
</evidence>
<evidence type="ECO:0000256" key="2">
    <source>
        <dbReference type="ARBA" id="ARBA00004370"/>
    </source>
</evidence>
<accession>Q47G41</accession>
<dbReference type="InterPro" id="IPR003594">
    <property type="entry name" value="HATPase_dom"/>
</dbReference>
<dbReference type="OrthoDB" id="8552871at2"/>
<feature type="domain" description="HAMP" evidence="15">
    <location>
        <begin position="188"/>
        <end position="240"/>
    </location>
</feature>
<dbReference type="SUPFAM" id="SSF55874">
    <property type="entry name" value="ATPase domain of HSP90 chaperone/DNA topoisomerase II/histidine kinase"/>
    <property type="match status" value="1"/>
</dbReference>
<dbReference type="InterPro" id="IPR036097">
    <property type="entry name" value="HisK_dim/P_sf"/>
</dbReference>
<evidence type="ECO:0000313" key="16">
    <source>
        <dbReference type="EMBL" id="AAZ46190.1"/>
    </source>
</evidence>
<feature type="domain" description="PAC" evidence="14">
    <location>
        <begin position="327"/>
        <end position="379"/>
    </location>
</feature>
<name>Q47G41_DECAR</name>
<protein>
    <recommendedName>
        <fullName evidence="9">Virulence sensor protein BvgS</fullName>
        <ecNumber evidence="3">2.7.13.3</ecNumber>
    </recommendedName>
</protein>
<evidence type="ECO:0000259" key="13">
    <source>
        <dbReference type="PROSITE" id="PS50110"/>
    </source>
</evidence>
<evidence type="ECO:0000256" key="9">
    <source>
        <dbReference type="ARBA" id="ARBA00070152"/>
    </source>
</evidence>
<dbReference type="eggNOG" id="COG0784">
    <property type="taxonomic scope" value="Bacteria"/>
</dbReference>
<dbReference type="FunFam" id="3.30.565.10:FF:000010">
    <property type="entry name" value="Sensor histidine kinase RcsC"/>
    <property type="match status" value="1"/>
</dbReference>
<comment type="function">
    <text evidence="8">Member of the two-component regulatory system BvgS/BvgA. Phosphorylates BvgA via a four-step phosphorelay in response to environmental signals.</text>
</comment>
<dbReference type="InterPro" id="IPR000700">
    <property type="entry name" value="PAS-assoc_C"/>
</dbReference>
<dbReference type="Gene3D" id="3.40.50.2300">
    <property type="match status" value="1"/>
</dbReference>
<dbReference type="PANTHER" id="PTHR45339:SF1">
    <property type="entry name" value="HYBRID SIGNAL TRANSDUCTION HISTIDINE KINASE J"/>
    <property type="match status" value="1"/>
</dbReference>
<dbReference type="PROSITE" id="PS50885">
    <property type="entry name" value="HAMP"/>
    <property type="match status" value="1"/>
</dbReference>
<dbReference type="EMBL" id="CP000089">
    <property type="protein sequence ID" value="AAZ46190.1"/>
    <property type="molecule type" value="Genomic_DNA"/>
</dbReference>
<evidence type="ECO:0000256" key="3">
    <source>
        <dbReference type="ARBA" id="ARBA00012438"/>
    </source>
</evidence>
<dbReference type="PROSITE" id="PS50109">
    <property type="entry name" value="HIS_KIN"/>
    <property type="match status" value="1"/>
</dbReference>
<dbReference type="Pfam" id="PF00672">
    <property type="entry name" value="HAMP"/>
    <property type="match status" value="1"/>
</dbReference>
<organism evidence="16">
    <name type="scientific">Dechloromonas aromatica (strain RCB)</name>
    <dbReference type="NCBI Taxonomy" id="159087"/>
    <lineage>
        <taxon>Bacteria</taxon>
        <taxon>Pseudomonadati</taxon>
        <taxon>Pseudomonadota</taxon>
        <taxon>Betaproteobacteria</taxon>
        <taxon>Rhodocyclales</taxon>
        <taxon>Azonexaceae</taxon>
        <taxon>Dechloromonas</taxon>
    </lineage>
</organism>
<dbReference type="PROSITE" id="PS50113">
    <property type="entry name" value="PAC"/>
    <property type="match status" value="1"/>
</dbReference>
<dbReference type="GO" id="GO:0000155">
    <property type="term" value="F:phosphorelay sensor kinase activity"/>
    <property type="evidence" value="ECO:0007669"/>
    <property type="project" value="InterPro"/>
</dbReference>
<proteinExistence type="predicted"/>
<gene>
    <name evidence="16" type="ordered locus">Daro_1441</name>
</gene>
<keyword evidence="6" id="KW-0418">Kinase</keyword>
<evidence type="ECO:0000256" key="11">
    <source>
        <dbReference type="SAM" id="Phobius"/>
    </source>
</evidence>
<evidence type="ECO:0000256" key="6">
    <source>
        <dbReference type="ARBA" id="ARBA00022777"/>
    </source>
</evidence>